<dbReference type="Proteomes" id="UP001334804">
    <property type="component" value="Chromosome"/>
</dbReference>
<dbReference type="EMBL" id="CP109071">
    <property type="protein sequence ID" value="WSA34570.1"/>
    <property type="molecule type" value="Genomic_DNA"/>
</dbReference>
<reference evidence="1 2" key="1">
    <citation type="submission" date="2022-10" db="EMBL/GenBank/DDBJ databases">
        <title>The complete genomes of actinobacterial strains from the NBC collection.</title>
        <authorList>
            <person name="Joergensen T.S."/>
            <person name="Alvarez Arevalo M."/>
            <person name="Sterndorff E.B."/>
            <person name="Faurdal D."/>
            <person name="Vuksanovic O."/>
            <person name="Mourched A.-S."/>
            <person name="Charusanti P."/>
            <person name="Shaw S."/>
            <person name="Blin K."/>
            <person name="Weber T."/>
        </authorList>
    </citation>
    <scope>NUCLEOTIDE SEQUENCE [LARGE SCALE GENOMIC DNA]</scope>
    <source>
        <strain evidence="1 2">NBC 01809</strain>
    </source>
</reference>
<organism evidence="1 2">
    <name type="scientific">Micromonospora peucetia</name>
    <dbReference type="NCBI Taxonomy" id="47871"/>
    <lineage>
        <taxon>Bacteria</taxon>
        <taxon>Bacillati</taxon>
        <taxon>Actinomycetota</taxon>
        <taxon>Actinomycetes</taxon>
        <taxon>Micromonosporales</taxon>
        <taxon>Micromonosporaceae</taxon>
        <taxon>Micromonospora</taxon>
    </lineage>
</organism>
<accession>A0ABZ1EJX5</accession>
<protein>
    <submittedName>
        <fullName evidence="1">Uncharacterized protein</fullName>
    </submittedName>
</protein>
<name>A0ABZ1EJX5_9ACTN</name>
<evidence type="ECO:0000313" key="2">
    <source>
        <dbReference type="Proteomes" id="UP001334804"/>
    </source>
</evidence>
<proteinExistence type="predicted"/>
<gene>
    <name evidence="1" type="ORF">OIE14_11250</name>
</gene>
<dbReference type="RefSeq" id="WP_326564576.1">
    <property type="nucleotide sequence ID" value="NZ_CP109071.1"/>
</dbReference>
<keyword evidence="2" id="KW-1185">Reference proteome</keyword>
<evidence type="ECO:0000313" key="1">
    <source>
        <dbReference type="EMBL" id="WSA34570.1"/>
    </source>
</evidence>
<sequence length="69" mass="7650">MTAADRAGRAARLKLAVDEMASRYGTACMRYGMAVMAPDIIRAERTRSRRYRALMRLTAALADVATEAR</sequence>